<dbReference type="GO" id="GO:0043005">
    <property type="term" value="C:neuron projection"/>
    <property type="evidence" value="ECO:0007669"/>
    <property type="project" value="TreeGrafter"/>
</dbReference>
<evidence type="ECO:0000313" key="12">
    <source>
        <dbReference type="WBParaSite" id="nRc.2.0.1.t37063-RA"/>
    </source>
</evidence>
<dbReference type="PROSITE" id="PS50262">
    <property type="entry name" value="G_PROTEIN_RECEP_F1_2"/>
    <property type="match status" value="1"/>
</dbReference>
<feature type="transmembrane region" description="Helical" evidence="9">
    <location>
        <begin position="71"/>
        <end position="92"/>
    </location>
</feature>
<keyword evidence="3 9" id="KW-0812">Transmembrane</keyword>
<dbReference type="InterPro" id="IPR017452">
    <property type="entry name" value="GPCR_Rhodpsn_7TM"/>
</dbReference>
<dbReference type="GO" id="GO:0042277">
    <property type="term" value="F:peptide binding"/>
    <property type="evidence" value="ECO:0007669"/>
    <property type="project" value="TreeGrafter"/>
</dbReference>
<feature type="transmembrane region" description="Helical" evidence="9">
    <location>
        <begin position="257"/>
        <end position="281"/>
    </location>
</feature>
<dbReference type="WBParaSite" id="nRc.2.0.1.t37063-RA">
    <property type="protein sequence ID" value="nRc.2.0.1.t37063-RA"/>
    <property type="gene ID" value="nRc.2.0.1.g37063"/>
</dbReference>
<dbReference type="GO" id="GO:0005886">
    <property type="term" value="C:plasma membrane"/>
    <property type="evidence" value="ECO:0007669"/>
    <property type="project" value="UniProtKB-SubCell"/>
</dbReference>
<feature type="transmembrane region" description="Helical" evidence="9">
    <location>
        <begin position="32"/>
        <end position="59"/>
    </location>
</feature>
<evidence type="ECO:0000256" key="9">
    <source>
        <dbReference type="SAM" id="Phobius"/>
    </source>
</evidence>
<keyword evidence="4 9" id="KW-1133">Transmembrane helix</keyword>
<evidence type="ECO:0000256" key="1">
    <source>
        <dbReference type="ARBA" id="ARBA00004651"/>
    </source>
</evidence>
<organism evidence="11 12">
    <name type="scientific">Romanomermis culicivorax</name>
    <name type="common">Nematode worm</name>
    <dbReference type="NCBI Taxonomy" id="13658"/>
    <lineage>
        <taxon>Eukaryota</taxon>
        <taxon>Metazoa</taxon>
        <taxon>Ecdysozoa</taxon>
        <taxon>Nematoda</taxon>
        <taxon>Enoplea</taxon>
        <taxon>Dorylaimia</taxon>
        <taxon>Mermithida</taxon>
        <taxon>Mermithoidea</taxon>
        <taxon>Mermithidae</taxon>
        <taxon>Romanomermis</taxon>
    </lineage>
</organism>
<dbReference type="SUPFAM" id="SSF81321">
    <property type="entry name" value="Family A G protein-coupled receptor-like"/>
    <property type="match status" value="1"/>
</dbReference>
<sequence length="420" mass="49001">MNSSSIWLLNLEFENLSSSTNIISTEYYFNTYVLWGFMILYLIMFLSGLLNLVTLIMIIGFRRMRTVTNVYIFNLSLADLIYVLFLPCVVMFQLTQNWTLGPVVCKLFHIADTLCHSNWCKIHRTQKMAKYVAIFGWLLITVPMMPAYMYSGVIDIGSNLSICSFRWPGDTQSWDVNESNIEQMIEEEEAATDNDETNPTEYYFTLYTFVFCFALPTVVITFFSFKVLRRLMRASRRARERLRNRQKQYAYRKVTRLVLLLVVVFVVCWSPVWIMSLIVLLNPYYIQYWYFRIAFNAVHALPYLNCAINPVVYALLTEPFKRILREKFLSFHYSVNSVLRWHDRTVVTANRASGSSEQHTRGRCPDLCKHNCLSIRPNPLARHFQNGGVPLTSLHSVVRKNHTSFVDSCCADESIDMKSD</sequence>
<evidence type="ECO:0000256" key="6">
    <source>
        <dbReference type="ARBA" id="ARBA00023136"/>
    </source>
</evidence>
<keyword evidence="11" id="KW-1185">Reference proteome</keyword>
<keyword evidence="6 9" id="KW-0472">Membrane</keyword>
<reference evidence="12" key="1">
    <citation type="submission" date="2022-11" db="UniProtKB">
        <authorList>
            <consortium name="WormBaseParasite"/>
        </authorList>
    </citation>
    <scope>IDENTIFICATION</scope>
</reference>
<keyword evidence="7" id="KW-0675">Receptor</keyword>
<dbReference type="PANTHER" id="PTHR24229">
    <property type="entry name" value="NEUROPEPTIDES RECEPTOR"/>
    <property type="match status" value="1"/>
</dbReference>
<protein>
    <submittedName>
        <fullName evidence="12">G-protein coupled receptors family 1 profile domain-containing protein</fullName>
    </submittedName>
</protein>
<dbReference type="Pfam" id="PF00001">
    <property type="entry name" value="7tm_1"/>
    <property type="match status" value="2"/>
</dbReference>
<dbReference type="PRINTS" id="PR00237">
    <property type="entry name" value="GPCRRHODOPSN"/>
</dbReference>
<dbReference type="InterPro" id="IPR000276">
    <property type="entry name" value="GPCR_Rhodpsn"/>
</dbReference>
<keyword evidence="5" id="KW-0297">G-protein coupled receptor</keyword>
<feature type="transmembrane region" description="Helical" evidence="9">
    <location>
        <begin position="204"/>
        <end position="228"/>
    </location>
</feature>
<keyword evidence="2" id="KW-1003">Cell membrane</keyword>
<evidence type="ECO:0000313" key="11">
    <source>
        <dbReference type="Proteomes" id="UP000887565"/>
    </source>
</evidence>
<evidence type="ECO:0000256" key="4">
    <source>
        <dbReference type="ARBA" id="ARBA00022989"/>
    </source>
</evidence>
<evidence type="ECO:0000256" key="8">
    <source>
        <dbReference type="ARBA" id="ARBA00023224"/>
    </source>
</evidence>
<evidence type="ECO:0000256" key="2">
    <source>
        <dbReference type="ARBA" id="ARBA00022475"/>
    </source>
</evidence>
<keyword evidence="8" id="KW-0807">Transducer</keyword>
<name>A0A915KE43_ROMCU</name>
<accession>A0A915KE43</accession>
<feature type="transmembrane region" description="Helical" evidence="9">
    <location>
        <begin position="131"/>
        <end position="150"/>
    </location>
</feature>
<evidence type="ECO:0000256" key="5">
    <source>
        <dbReference type="ARBA" id="ARBA00023040"/>
    </source>
</evidence>
<feature type="transmembrane region" description="Helical" evidence="9">
    <location>
        <begin position="98"/>
        <end position="119"/>
    </location>
</feature>
<dbReference type="PANTHER" id="PTHR24229:SF40">
    <property type="entry name" value="ALLATOSTATIN C RECEPTOR 1-RELATED"/>
    <property type="match status" value="1"/>
</dbReference>
<evidence type="ECO:0000259" key="10">
    <source>
        <dbReference type="PROSITE" id="PS50262"/>
    </source>
</evidence>
<dbReference type="AlphaFoldDB" id="A0A915KE43"/>
<evidence type="ECO:0000256" key="7">
    <source>
        <dbReference type="ARBA" id="ARBA00023170"/>
    </source>
</evidence>
<feature type="domain" description="G-protein coupled receptors family 1 profile" evidence="10">
    <location>
        <begin position="50"/>
        <end position="313"/>
    </location>
</feature>
<dbReference type="Gene3D" id="1.20.1070.10">
    <property type="entry name" value="Rhodopsin 7-helix transmembrane proteins"/>
    <property type="match status" value="1"/>
</dbReference>
<evidence type="ECO:0000256" key="3">
    <source>
        <dbReference type="ARBA" id="ARBA00022692"/>
    </source>
</evidence>
<dbReference type="OMA" id="WGNGTAW"/>
<proteinExistence type="predicted"/>
<comment type="subcellular location">
    <subcellularLocation>
        <location evidence="1">Cell membrane</location>
        <topology evidence="1">Multi-pass membrane protein</topology>
    </subcellularLocation>
</comment>
<dbReference type="Proteomes" id="UP000887565">
    <property type="component" value="Unplaced"/>
</dbReference>
<dbReference type="GO" id="GO:0004930">
    <property type="term" value="F:G protein-coupled receptor activity"/>
    <property type="evidence" value="ECO:0007669"/>
    <property type="project" value="UniProtKB-KW"/>
</dbReference>
<feature type="transmembrane region" description="Helical" evidence="9">
    <location>
        <begin position="293"/>
        <end position="316"/>
    </location>
</feature>